<name>A0A915SSZ3_9ARCH</name>
<dbReference type="EMBL" id="AP019769">
    <property type="protein sequence ID" value="BBL45741.1"/>
    <property type="molecule type" value="Genomic_DNA"/>
</dbReference>
<dbReference type="GeneID" id="74568536"/>
<feature type="domain" description="Restriction endonuclease type IV Mrr" evidence="1">
    <location>
        <begin position="5"/>
        <end position="100"/>
    </location>
</feature>
<evidence type="ECO:0000259" key="1">
    <source>
        <dbReference type="Pfam" id="PF04471"/>
    </source>
</evidence>
<keyword evidence="2" id="KW-0255">Endonuclease</keyword>
<evidence type="ECO:0000313" key="2">
    <source>
        <dbReference type="EMBL" id="BBL45741.1"/>
    </source>
</evidence>
<keyword evidence="2" id="KW-0378">Hydrolase</keyword>
<gene>
    <name evidence="2" type="ORF">MJ1_0591</name>
</gene>
<dbReference type="InterPro" id="IPR007560">
    <property type="entry name" value="Restrct_endonuc_IV_Mrr"/>
</dbReference>
<dbReference type="GO" id="GO:0009307">
    <property type="term" value="P:DNA restriction-modification system"/>
    <property type="evidence" value="ECO:0007669"/>
    <property type="project" value="InterPro"/>
</dbReference>
<accession>A0A915SSZ3</accession>
<dbReference type="GO" id="GO:0003677">
    <property type="term" value="F:DNA binding"/>
    <property type="evidence" value="ECO:0007669"/>
    <property type="project" value="InterPro"/>
</dbReference>
<dbReference type="KEGG" id="naer:MJ1_0591"/>
<dbReference type="Gene3D" id="3.40.1350.10">
    <property type="match status" value="1"/>
</dbReference>
<sequence>MVRKGRKFEGFVANKLKRSKYKVKRNLIKRLNGKKKFEVDILAEKNNEKYVIEVKSGKQTLKSSDIKKLVKKSKKLRGKPLLYMSSRAKLTKNAKVIAKFYNVHIKRVRRWQ</sequence>
<dbReference type="InterPro" id="IPR011335">
    <property type="entry name" value="Restrct_endonuc-II-like"/>
</dbReference>
<protein>
    <submittedName>
        <fullName evidence="2">Restriction endonuclease</fullName>
    </submittedName>
</protein>
<dbReference type="Proteomes" id="UP001055553">
    <property type="component" value="Chromosome"/>
</dbReference>
<organism evidence="2 3">
    <name type="scientific">Nanobdella aerobiophila</name>
    <dbReference type="NCBI Taxonomy" id="2586965"/>
    <lineage>
        <taxon>Archaea</taxon>
        <taxon>Nanobdellota</taxon>
        <taxon>Nanobdellia</taxon>
        <taxon>Nanobdellales</taxon>
        <taxon>Nanobdellaceae</taxon>
        <taxon>Nanobdella</taxon>
    </lineage>
</organism>
<dbReference type="Pfam" id="PF04471">
    <property type="entry name" value="Mrr_cat"/>
    <property type="match status" value="1"/>
</dbReference>
<dbReference type="AlphaFoldDB" id="A0A915SSZ3"/>
<dbReference type="RefSeq" id="WP_258393054.1">
    <property type="nucleotide sequence ID" value="NZ_AP019769.1"/>
</dbReference>
<dbReference type="SUPFAM" id="SSF52980">
    <property type="entry name" value="Restriction endonuclease-like"/>
    <property type="match status" value="1"/>
</dbReference>
<evidence type="ECO:0000313" key="3">
    <source>
        <dbReference type="Proteomes" id="UP001055553"/>
    </source>
</evidence>
<keyword evidence="2" id="KW-0540">Nuclease</keyword>
<reference evidence="3" key="1">
    <citation type="journal article" date="2022" name="Int. J. Syst. Evol. Microbiol.">
        <title>Nanobdella aerobiophila gen. nov., sp. nov., a thermoacidophilic, obligate ectosymbiotic archaeon, and proposal of Nanobdellaceae fam. nov., Nanobdellales ord. nov. and Nanobdellia class. nov.</title>
        <authorList>
            <person name="Kato S."/>
            <person name="Ogasawara A."/>
            <person name="Itoh T."/>
            <person name="Sakai H.D."/>
            <person name="Shimizu M."/>
            <person name="Yuki M."/>
            <person name="Kaneko M."/>
            <person name="Takashina T."/>
            <person name="Ohkuma M."/>
        </authorList>
    </citation>
    <scope>NUCLEOTIDE SEQUENCE [LARGE SCALE GENOMIC DNA]</scope>
    <source>
        <strain evidence="3">MJ1</strain>
    </source>
</reference>
<dbReference type="InterPro" id="IPR011856">
    <property type="entry name" value="tRNA_endonuc-like_dom_sf"/>
</dbReference>
<proteinExistence type="predicted"/>
<dbReference type="GO" id="GO:0004519">
    <property type="term" value="F:endonuclease activity"/>
    <property type="evidence" value="ECO:0007669"/>
    <property type="project" value="UniProtKB-KW"/>
</dbReference>
<keyword evidence="3" id="KW-1185">Reference proteome</keyword>